<dbReference type="HAMAP" id="MF_00523">
    <property type="entry name" value="LpxD"/>
    <property type="match status" value="1"/>
</dbReference>
<comment type="function">
    <text evidence="7">Catalyzes the N-acylation of UDP-3-O-acylglucosamine using 3-hydroxyacyl-ACP as the acyl donor. Is involved in the biosynthesis of lipid A, a phosphorylated glycolipid that anchors the lipopolysaccharide to the outer membrane of the cell.</text>
</comment>
<dbReference type="NCBIfam" id="TIGR01853">
    <property type="entry name" value="lipid_A_lpxD"/>
    <property type="match status" value="1"/>
</dbReference>
<evidence type="ECO:0000256" key="2">
    <source>
        <dbReference type="ARBA" id="ARBA00022556"/>
    </source>
</evidence>
<comment type="subunit">
    <text evidence="7">Homotrimer.</text>
</comment>
<evidence type="ECO:0000256" key="4">
    <source>
        <dbReference type="ARBA" id="ARBA00022737"/>
    </source>
</evidence>
<organism evidence="10 11">
    <name type="scientific">Methylomusa anaerophila</name>
    <dbReference type="NCBI Taxonomy" id="1930071"/>
    <lineage>
        <taxon>Bacteria</taxon>
        <taxon>Bacillati</taxon>
        <taxon>Bacillota</taxon>
        <taxon>Negativicutes</taxon>
        <taxon>Selenomonadales</taxon>
        <taxon>Sporomusaceae</taxon>
        <taxon>Methylomusa</taxon>
    </lineage>
</organism>
<evidence type="ECO:0000256" key="1">
    <source>
        <dbReference type="ARBA" id="ARBA00022516"/>
    </source>
</evidence>
<dbReference type="OrthoDB" id="9784739at2"/>
<dbReference type="RefSeq" id="WP_126308558.1">
    <property type="nucleotide sequence ID" value="NZ_AP018449.1"/>
</dbReference>
<dbReference type="InterPro" id="IPR020573">
    <property type="entry name" value="UDP_GlcNAc_AcTrfase_non-rep"/>
</dbReference>
<dbReference type="Gene3D" id="2.160.10.10">
    <property type="entry name" value="Hexapeptide repeat proteins"/>
    <property type="match status" value="1"/>
</dbReference>
<comment type="catalytic activity">
    <reaction evidence="7">
        <text>a UDP-3-O-[(3R)-3-hydroxyacyl]-alpha-D-glucosamine + a (3R)-hydroxyacyl-[ACP] = a UDP-2-N,3-O-bis[(3R)-3-hydroxyacyl]-alpha-D-glucosamine + holo-[ACP] + H(+)</text>
        <dbReference type="Rhea" id="RHEA:53836"/>
        <dbReference type="Rhea" id="RHEA-COMP:9685"/>
        <dbReference type="Rhea" id="RHEA-COMP:9945"/>
        <dbReference type="ChEBI" id="CHEBI:15378"/>
        <dbReference type="ChEBI" id="CHEBI:64479"/>
        <dbReference type="ChEBI" id="CHEBI:78827"/>
        <dbReference type="ChEBI" id="CHEBI:137740"/>
        <dbReference type="ChEBI" id="CHEBI:137748"/>
        <dbReference type="EC" id="2.3.1.191"/>
    </reaction>
</comment>
<evidence type="ECO:0000313" key="10">
    <source>
        <dbReference type="EMBL" id="BBB91558.1"/>
    </source>
</evidence>
<keyword evidence="6 7" id="KW-0012">Acyltransferase</keyword>
<dbReference type="Proteomes" id="UP000276437">
    <property type="component" value="Chromosome"/>
</dbReference>
<accession>A0A348AKG0</accession>
<keyword evidence="8" id="KW-0175">Coiled coil</keyword>
<evidence type="ECO:0000259" key="9">
    <source>
        <dbReference type="Pfam" id="PF04613"/>
    </source>
</evidence>
<evidence type="ECO:0000256" key="7">
    <source>
        <dbReference type="HAMAP-Rule" id="MF_00523"/>
    </source>
</evidence>
<evidence type="ECO:0000256" key="6">
    <source>
        <dbReference type="ARBA" id="ARBA00023315"/>
    </source>
</evidence>
<dbReference type="EC" id="2.3.1.191" evidence="7"/>
<keyword evidence="2 7" id="KW-0441">Lipid A biosynthesis</keyword>
<protein>
    <recommendedName>
        <fullName evidence="7">UDP-3-O-acylglucosamine N-acyltransferase</fullName>
        <ecNumber evidence="7">2.3.1.191</ecNumber>
    </recommendedName>
</protein>
<keyword evidence="4 7" id="KW-0677">Repeat</keyword>
<name>A0A348AKG0_9FIRM</name>
<reference evidence="10 11" key="1">
    <citation type="journal article" date="2018" name="Int. J. Syst. Evol. Microbiol.">
        <title>Methylomusa anaerophila gen. nov., sp. nov., an anaerobic methanol-utilizing bacterium isolated from a microbial fuel cell.</title>
        <authorList>
            <person name="Amano N."/>
            <person name="Yamamuro A."/>
            <person name="Miyahara M."/>
            <person name="Kouzuma A."/>
            <person name="Abe T."/>
            <person name="Watanabe K."/>
        </authorList>
    </citation>
    <scope>NUCLEOTIDE SEQUENCE [LARGE SCALE GENOMIC DNA]</scope>
    <source>
        <strain evidence="10 11">MMFC1</strain>
    </source>
</reference>
<sequence length="345" mass="36451">MKKTLKELAALVEGVILGETDFENIEITGVTGIEDAGPGNITFAVPPHLDKAARSPAAAVVVPDTVYQYPKPAIRVANPRVAFVTLLNLFTPQPDVKREIHPSAILGTGVSIGGNVAVMAYAVIEDGVTIGNNTVIYPHTYIGHNSRIGGDTLIYPGVTIRENCQVGNRVIIHSGAAIGSDGFGFVTFNGQHIKVPQVGNVIIEDEVEIGANATIDRATTSSTIVRQGTKIDNLVHLAHNVEIGENCFLVAQTGIAGSAKVGSNVTFAGQTGSAGHLTIGDNCVFAARSAPISDVPANSFYAGFPARPHGEWLRAEGAIGKLPELIKKIRNLEQRLAKLENKEEK</sequence>
<dbReference type="Gene3D" id="3.40.1390.10">
    <property type="entry name" value="MurE/MurF, N-terminal domain"/>
    <property type="match status" value="1"/>
</dbReference>
<dbReference type="GO" id="GO:0016020">
    <property type="term" value="C:membrane"/>
    <property type="evidence" value="ECO:0007669"/>
    <property type="project" value="GOC"/>
</dbReference>
<evidence type="ECO:0000256" key="5">
    <source>
        <dbReference type="ARBA" id="ARBA00023098"/>
    </source>
</evidence>
<keyword evidence="11" id="KW-1185">Reference proteome</keyword>
<evidence type="ECO:0000313" key="11">
    <source>
        <dbReference type="Proteomes" id="UP000276437"/>
    </source>
</evidence>
<proteinExistence type="inferred from homology"/>
<dbReference type="GO" id="GO:0016410">
    <property type="term" value="F:N-acyltransferase activity"/>
    <property type="evidence" value="ECO:0007669"/>
    <property type="project" value="InterPro"/>
</dbReference>
<dbReference type="CDD" id="cd03352">
    <property type="entry name" value="LbH_LpxD"/>
    <property type="match status" value="1"/>
</dbReference>
<keyword evidence="1 7" id="KW-0444">Lipid biosynthesis</keyword>
<dbReference type="PANTHER" id="PTHR43378:SF2">
    <property type="entry name" value="UDP-3-O-ACYLGLUCOSAMINE N-ACYLTRANSFERASE 1, MITOCHONDRIAL-RELATED"/>
    <property type="match status" value="1"/>
</dbReference>
<dbReference type="GO" id="GO:0103118">
    <property type="term" value="F:UDP-3-O-[(3R)-3-hydroxyacyl]-glucosamine N-acyltransferase activity"/>
    <property type="evidence" value="ECO:0007669"/>
    <property type="project" value="UniProtKB-EC"/>
</dbReference>
<keyword evidence="5 7" id="KW-0443">Lipid metabolism</keyword>
<evidence type="ECO:0000256" key="3">
    <source>
        <dbReference type="ARBA" id="ARBA00022679"/>
    </source>
</evidence>
<dbReference type="NCBIfam" id="NF002060">
    <property type="entry name" value="PRK00892.1"/>
    <property type="match status" value="1"/>
</dbReference>
<dbReference type="PANTHER" id="PTHR43378">
    <property type="entry name" value="UDP-3-O-ACYLGLUCOSAMINE N-ACYLTRANSFERASE"/>
    <property type="match status" value="1"/>
</dbReference>
<dbReference type="Pfam" id="PF00132">
    <property type="entry name" value="Hexapep"/>
    <property type="match status" value="3"/>
</dbReference>
<feature type="domain" description="UDP-3-O-[3-hydroxymyristoyl] glucosamine N-acyltransferase non-repeat region" evidence="9">
    <location>
        <begin position="24"/>
        <end position="89"/>
    </location>
</feature>
<dbReference type="UniPathway" id="UPA00973"/>
<dbReference type="InterPro" id="IPR011004">
    <property type="entry name" value="Trimer_LpxA-like_sf"/>
</dbReference>
<dbReference type="GO" id="GO:0009245">
    <property type="term" value="P:lipid A biosynthetic process"/>
    <property type="evidence" value="ECO:0007669"/>
    <property type="project" value="UniProtKB-UniRule"/>
</dbReference>
<dbReference type="EMBL" id="AP018449">
    <property type="protein sequence ID" value="BBB91558.1"/>
    <property type="molecule type" value="Genomic_DNA"/>
</dbReference>
<gene>
    <name evidence="7 10" type="primary">lpxD</name>
    <name evidence="10" type="ORF">MAMMFC1_02242</name>
</gene>
<comment type="pathway">
    <text evidence="7">Bacterial outer membrane biogenesis; LPS lipid A biosynthesis.</text>
</comment>
<evidence type="ECO:0000256" key="8">
    <source>
        <dbReference type="SAM" id="Coils"/>
    </source>
</evidence>
<dbReference type="InterPro" id="IPR007691">
    <property type="entry name" value="LpxD"/>
</dbReference>
<feature type="active site" description="Proton acceptor" evidence="7">
    <location>
        <position position="239"/>
    </location>
</feature>
<keyword evidence="3 7" id="KW-0808">Transferase</keyword>
<comment type="similarity">
    <text evidence="7">Belongs to the transferase hexapeptide repeat family. LpxD subfamily.</text>
</comment>
<dbReference type="AlphaFoldDB" id="A0A348AKG0"/>
<dbReference type="SUPFAM" id="SSF51161">
    <property type="entry name" value="Trimeric LpxA-like enzymes"/>
    <property type="match status" value="1"/>
</dbReference>
<feature type="coiled-coil region" evidence="8">
    <location>
        <begin position="315"/>
        <end position="342"/>
    </location>
</feature>
<dbReference type="Pfam" id="PF04613">
    <property type="entry name" value="LpxD"/>
    <property type="match status" value="1"/>
</dbReference>
<dbReference type="KEGG" id="mana:MAMMFC1_02242"/>
<dbReference type="InterPro" id="IPR001451">
    <property type="entry name" value="Hexapep"/>
</dbReference>